<evidence type="ECO:0000256" key="1">
    <source>
        <dbReference type="ARBA" id="ARBA00010617"/>
    </source>
</evidence>
<keyword evidence="5 6" id="KW-0349">Heme</keyword>
<organism evidence="7 8">
    <name type="scientific">Massariosphaeria phaeospora</name>
    <dbReference type="NCBI Taxonomy" id="100035"/>
    <lineage>
        <taxon>Eukaryota</taxon>
        <taxon>Fungi</taxon>
        <taxon>Dikarya</taxon>
        <taxon>Ascomycota</taxon>
        <taxon>Pezizomycotina</taxon>
        <taxon>Dothideomycetes</taxon>
        <taxon>Pleosporomycetidae</taxon>
        <taxon>Pleosporales</taxon>
        <taxon>Pleosporales incertae sedis</taxon>
        <taxon>Massariosphaeria</taxon>
    </lineage>
</organism>
<accession>A0A7C8MET4</accession>
<keyword evidence="4 5" id="KW-0408">Iron</keyword>
<dbReference type="InterPro" id="IPR036396">
    <property type="entry name" value="Cyt_P450_sf"/>
</dbReference>
<dbReference type="CDD" id="cd11065">
    <property type="entry name" value="CYP64-like"/>
    <property type="match status" value="1"/>
</dbReference>
<evidence type="ECO:0000256" key="4">
    <source>
        <dbReference type="ARBA" id="ARBA00023004"/>
    </source>
</evidence>
<dbReference type="InterPro" id="IPR017972">
    <property type="entry name" value="Cyt_P450_CS"/>
</dbReference>
<keyword evidence="2 5" id="KW-0479">Metal-binding</keyword>
<dbReference type="InterPro" id="IPR001128">
    <property type="entry name" value="Cyt_P450"/>
</dbReference>
<dbReference type="GO" id="GO:0005506">
    <property type="term" value="F:iron ion binding"/>
    <property type="evidence" value="ECO:0007669"/>
    <property type="project" value="InterPro"/>
</dbReference>
<dbReference type="PRINTS" id="PR00463">
    <property type="entry name" value="EP450I"/>
</dbReference>
<dbReference type="OrthoDB" id="1470350at2759"/>
<dbReference type="SUPFAM" id="SSF48264">
    <property type="entry name" value="Cytochrome P450"/>
    <property type="match status" value="1"/>
</dbReference>
<sequence length="557" mass="64764">MVRLDRVLDTLRRRPSSVSRQHETPADAEYAMHTARYPISTYSPFIKRHPWTDATRLEKIRLNTWFCLPEWIPLIGRVWDIPRVHAYKRFKDWSDQYGPIFSVNIFGINHVWLASDRIANDLLSRRAMKHSDRPSINQLADSKSEPEYLPLLGYNEHWRRQRKIVTQFMNTSSKAQFRNLPYLELPQMLSELIESPDDYELFMENYTGRVISRLSFGDPLHYDDIKRYSHGLLKAISPAAYVTNIIPQLKALPALLSPWKREERARHDEERVFFMRMHGTVSSKMAAGTAQPSYMKEVLDNQPKSGLSDMEAAYIVGMIGLAGVLTTSSTLMTYLLAMTLYPQWQTKVQEEIDRVCGDRMPNLDDSPQMPILRSVVMELIRWRPITPSSIPHETTEDDVYDGYFIPKGTYIHPNQWAITREASMYPDPEVFNPDRWLNPAYPTYKEPITKFPSIQNYTTFGYGRRICMGMDLVENEFFIAIGGMAWALNITKKRDAMGREIHVPQHEYSTYLISRPKKFAFELKPRSEKRKLQVADYWSAAIPLLDPPVANKIPSEE</sequence>
<dbReference type="Gene3D" id="1.10.630.10">
    <property type="entry name" value="Cytochrome P450"/>
    <property type="match status" value="1"/>
</dbReference>
<dbReference type="InterPro" id="IPR002401">
    <property type="entry name" value="Cyt_P450_E_grp-I"/>
</dbReference>
<dbReference type="EMBL" id="JAADJZ010000011">
    <property type="protein sequence ID" value="KAF2871562.1"/>
    <property type="molecule type" value="Genomic_DNA"/>
</dbReference>
<comment type="similarity">
    <text evidence="1 6">Belongs to the cytochrome P450 family.</text>
</comment>
<dbReference type="PANTHER" id="PTHR46300">
    <property type="entry name" value="P450, PUTATIVE (EUROFUNG)-RELATED-RELATED"/>
    <property type="match status" value="1"/>
</dbReference>
<comment type="cofactor">
    <cofactor evidence="5">
        <name>heme</name>
        <dbReference type="ChEBI" id="CHEBI:30413"/>
    </cofactor>
</comment>
<keyword evidence="6" id="KW-0503">Monooxygenase</keyword>
<reference evidence="7 8" key="1">
    <citation type="submission" date="2020-01" db="EMBL/GenBank/DDBJ databases">
        <authorList>
            <consortium name="DOE Joint Genome Institute"/>
            <person name="Haridas S."/>
            <person name="Albert R."/>
            <person name="Binder M."/>
            <person name="Bloem J."/>
            <person name="Labutti K."/>
            <person name="Salamov A."/>
            <person name="Andreopoulos B."/>
            <person name="Baker S.E."/>
            <person name="Barry K."/>
            <person name="Bills G."/>
            <person name="Bluhm B.H."/>
            <person name="Cannon C."/>
            <person name="Castanera R."/>
            <person name="Culley D.E."/>
            <person name="Daum C."/>
            <person name="Ezra D."/>
            <person name="Gonzalez J.B."/>
            <person name="Henrissat B."/>
            <person name="Kuo A."/>
            <person name="Liang C."/>
            <person name="Lipzen A."/>
            <person name="Lutzoni F."/>
            <person name="Magnuson J."/>
            <person name="Mondo S."/>
            <person name="Nolan M."/>
            <person name="Ohm R."/>
            <person name="Pangilinan J."/>
            <person name="Park H.-J.H."/>
            <person name="Ramirez L."/>
            <person name="Alfaro M."/>
            <person name="Sun H."/>
            <person name="Tritt A."/>
            <person name="Yoshinaga Y."/>
            <person name="Zwiers L.-H.L."/>
            <person name="Turgeon B.G."/>
            <person name="Goodwin S.B."/>
            <person name="Spatafora J.W."/>
            <person name="Crous P.W."/>
            <person name="Grigoriev I.V."/>
        </authorList>
    </citation>
    <scope>NUCLEOTIDE SEQUENCE [LARGE SCALE GENOMIC DNA]</scope>
    <source>
        <strain evidence="7 8">CBS 611.86</strain>
    </source>
</reference>
<dbReference type="Proteomes" id="UP000481861">
    <property type="component" value="Unassembled WGS sequence"/>
</dbReference>
<evidence type="ECO:0000256" key="5">
    <source>
        <dbReference type="PIRSR" id="PIRSR602401-1"/>
    </source>
</evidence>
<dbReference type="InterPro" id="IPR050364">
    <property type="entry name" value="Cytochrome_P450_fung"/>
</dbReference>
<protein>
    <submittedName>
        <fullName evidence="7">Cytochrome P450</fullName>
    </submittedName>
</protein>
<evidence type="ECO:0000256" key="3">
    <source>
        <dbReference type="ARBA" id="ARBA00023002"/>
    </source>
</evidence>
<dbReference type="PANTHER" id="PTHR46300:SF8">
    <property type="entry name" value="CYTOCHROME P450 2E1"/>
    <property type="match status" value="1"/>
</dbReference>
<keyword evidence="8" id="KW-1185">Reference proteome</keyword>
<comment type="caution">
    <text evidence="7">The sequence shown here is derived from an EMBL/GenBank/DDBJ whole genome shotgun (WGS) entry which is preliminary data.</text>
</comment>
<dbReference type="GO" id="GO:0020037">
    <property type="term" value="F:heme binding"/>
    <property type="evidence" value="ECO:0007669"/>
    <property type="project" value="InterPro"/>
</dbReference>
<dbReference type="GO" id="GO:0004497">
    <property type="term" value="F:monooxygenase activity"/>
    <property type="evidence" value="ECO:0007669"/>
    <property type="project" value="UniProtKB-KW"/>
</dbReference>
<dbReference type="AlphaFoldDB" id="A0A7C8MET4"/>
<dbReference type="GO" id="GO:0016705">
    <property type="term" value="F:oxidoreductase activity, acting on paired donors, with incorporation or reduction of molecular oxygen"/>
    <property type="evidence" value="ECO:0007669"/>
    <property type="project" value="InterPro"/>
</dbReference>
<evidence type="ECO:0000313" key="7">
    <source>
        <dbReference type="EMBL" id="KAF2871562.1"/>
    </source>
</evidence>
<keyword evidence="3 6" id="KW-0560">Oxidoreductase</keyword>
<feature type="binding site" description="axial binding residue" evidence="5">
    <location>
        <position position="467"/>
    </location>
    <ligand>
        <name>heme</name>
        <dbReference type="ChEBI" id="CHEBI:30413"/>
    </ligand>
    <ligandPart>
        <name>Fe</name>
        <dbReference type="ChEBI" id="CHEBI:18248"/>
    </ligandPart>
</feature>
<gene>
    <name evidence="7" type="ORF">BDV95DRAFT_572284</name>
</gene>
<evidence type="ECO:0000256" key="2">
    <source>
        <dbReference type="ARBA" id="ARBA00022723"/>
    </source>
</evidence>
<dbReference type="PRINTS" id="PR00385">
    <property type="entry name" value="P450"/>
</dbReference>
<proteinExistence type="inferred from homology"/>
<dbReference type="Pfam" id="PF00067">
    <property type="entry name" value="p450"/>
    <property type="match status" value="1"/>
</dbReference>
<dbReference type="PROSITE" id="PS00086">
    <property type="entry name" value="CYTOCHROME_P450"/>
    <property type="match status" value="1"/>
</dbReference>
<evidence type="ECO:0000256" key="6">
    <source>
        <dbReference type="RuleBase" id="RU000461"/>
    </source>
</evidence>
<name>A0A7C8MET4_9PLEO</name>
<evidence type="ECO:0000313" key="8">
    <source>
        <dbReference type="Proteomes" id="UP000481861"/>
    </source>
</evidence>